<name>A0ABX2T1Y0_9PROT</name>
<reference evidence="3 4" key="1">
    <citation type="submission" date="2020-05" db="EMBL/GenBank/DDBJ databases">
        <title>Azospirillum oleiclasticum sp. nov, a nitrogen-fixing and heavy crude oil-emulsifying bacterium isolated from the crude oil of Yumen Oilfield.</title>
        <authorList>
            <person name="Wu D."/>
            <person name="Cai M."/>
            <person name="Zhang X."/>
        </authorList>
    </citation>
    <scope>NUCLEOTIDE SEQUENCE [LARGE SCALE GENOMIC DNA]</scope>
    <source>
        <strain evidence="3 4">ROY-1-1-2</strain>
    </source>
</reference>
<feature type="chain" id="PRO_5047544644" description="Glycine zipper domain-containing protein" evidence="2">
    <location>
        <begin position="21"/>
        <end position="247"/>
    </location>
</feature>
<evidence type="ECO:0008006" key="5">
    <source>
        <dbReference type="Google" id="ProtNLM"/>
    </source>
</evidence>
<dbReference type="Proteomes" id="UP000584642">
    <property type="component" value="Unassembled WGS sequence"/>
</dbReference>
<organism evidence="3 4">
    <name type="scientific">Azospirillum oleiclasticum</name>
    <dbReference type="NCBI Taxonomy" id="2735135"/>
    <lineage>
        <taxon>Bacteria</taxon>
        <taxon>Pseudomonadati</taxon>
        <taxon>Pseudomonadota</taxon>
        <taxon>Alphaproteobacteria</taxon>
        <taxon>Rhodospirillales</taxon>
        <taxon>Azospirillaceae</taxon>
        <taxon>Azospirillum</taxon>
    </lineage>
</organism>
<evidence type="ECO:0000256" key="1">
    <source>
        <dbReference type="SAM" id="MobiDB-lite"/>
    </source>
</evidence>
<gene>
    <name evidence="3" type="ORF">HND93_01230</name>
</gene>
<proteinExistence type="predicted"/>
<accession>A0ABX2T1Y0</accession>
<dbReference type="RefSeq" id="WP_180280069.1">
    <property type="nucleotide sequence ID" value="NZ_JABFDB010000001.1"/>
</dbReference>
<evidence type="ECO:0000256" key="2">
    <source>
        <dbReference type="SAM" id="SignalP"/>
    </source>
</evidence>
<feature type="region of interest" description="Disordered" evidence="1">
    <location>
        <begin position="30"/>
        <end position="150"/>
    </location>
</feature>
<comment type="caution">
    <text evidence="3">The sequence shown here is derived from an EMBL/GenBank/DDBJ whole genome shotgun (WGS) entry which is preliminary data.</text>
</comment>
<feature type="compositionally biased region" description="Basic and acidic residues" evidence="1">
    <location>
        <begin position="117"/>
        <end position="146"/>
    </location>
</feature>
<feature type="signal peptide" evidence="2">
    <location>
        <begin position="1"/>
        <end position="20"/>
    </location>
</feature>
<protein>
    <recommendedName>
        <fullName evidence="5">Glycine zipper domain-containing protein</fullName>
    </recommendedName>
</protein>
<feature type="compositionally biased region" description="Low complexity" evidence="1">
    <location>
        <begin position="39"/>
        <end position="78"/>
    </location>
</feature>
<evidence type="ECO:0000313" key="3">
    <source>
        <dbReference type="EMBL" id="NYZ18317.1"/>
    </source>
</evidence>
<dbReference type="EMBL" id="JABFDB010000001">
    <property type="protein sequence ID" value="NYZ18317.1"/>
    <property type="molecule type" value="Genomic_DNA"/>
</dbReference>
<keyword evidence="4" id="KW-1185">Reference proteome</keyword>
<feature type="compositionally biased region" description="Polar residues" evidence="1">
    <location>
        <begin position="85"/>
        <end position="103"/>
    </location>
</feature>
<evidence type="ECO:0000313" key="4">
    <source>
        <dbReference type="Proteomes" id="UP000584642"/>
    </source>
</evidence>
<keyword evidence="2" id="KW-0732">Signal</keyword>
<sequence length="247" mass="26226">MKIRMARIVVAAAASIALVAGPLLNDAAARERGGGRSGQAGFARSGPGASGGFSAPRSSRQTAARQAGATQRSGQRAATARTESRQSGATERSQQRAETQQVRAQERSDTRTSNAAERTERTEIRQGERTERTESRQDGQTERTQARTDAAQSVANNWDGRNYYYDDDDDEWGYAIAGAAVGAAVGFVAGAATAQAAAPTYVTVLPCTPVVVVSTGVSYYRCDTIWYNRSYVNGNVAYVVVTAPPGY</sequence>